<dbReference type="KEGG" id="rlc:K227x_53100"/>
<dbReference type="InterPro" id="IPR050090">
    <property type="entry name" value="Tyrosine_recombinase_XerCD"/>
</dbReference>
<dbReference type="InterPro" id="IPR013762">
    <property type="entry name" value="Integrase-like_cat_sf"/>
</dbReference>
<dbReference type="GO" id="GO:0015074">
    <property type="term" value="P:DNA integration"/>
    <property type="evidence" value="ECO:0007669"/>
    <property type="project" value="InterPro"/>
</dbReference>
<proteinExistence type="predicted"/>
<protein>
    <submittedName>
        <fullName evidence="3">Site-specific tyrosine recombinase XerC</fullName>
    </submittedName>
</protein>
<evidence type="ECO:0000259" key="2">
    <source>
        <dbReference type="PROSITE" id="PS51898"/>
    </source>
</evidence>
<dbReference type="AlphaFoldDB" id="A0A517NIC4"/>
<keyword evidence="4" id="KW-1185">Reference proteome</keyword>
<dbReference type="PANTHER" id="PTHR30349">
    <property type="entry name" value="PHAGE INTEGRASE-RELATED"/>
    <property type="match status" value="1"/>
</dbReference>
<keyword evidence="1" id="KW-0233">DNA recombination</keyword>
<evidence type="ECO:0000313" key="3">
    <source>
        <dbReference type="EMBL" id="QDT06887.1"/>
    </source>
</evidence>
<reference evidence="3 4" key="1">
    <citation type="submission" date="2019-02" db="EMBL/GenBank/DDBJ databases">
        <title>Deep-cultivation of Planctomycetes and their phenomic and genomic characterization uncovers novel biology.</title>
        <authorList>
            <person name="Wiegand S."/>
            <person name="Jogler M."/>
            <person name="Boedeker C."/>
            <person name="Pinto D."/>
            <person name="Vollmers J."/>
            <person name="Rivas-Marin E."/>
            <person name="Kohn T."/>
            <person name="Peeters S.H."/>
            <person name="Heuer A."/>
            <person name="Rast P."/>
            <person name="Oberbeckmann S."/>
            <person name="Bunk B."/>
            <person name="Jeske O."/>
            <person name="Meyerdierks A."/>
            <person name="Storesund J.E."/>
            <person name="Kallscheuer N."/>
            <person name="Luecker S."/>
            <person name="Lage O.M."/>
            <person name="Pohl T."/>
            <person name="Merkel B.J."/>
            <person name="Hornburger P."/>
            <person name="Mueller R.-W."/>
            <person name="Bruemmer F."/>
            <person name="Labrenz M."/>
            <person name="Spormann A.M."/>
            <person name="Op den Camp H."/>
            <person name="Overmann J."/>
            <person name="Amann R."/>
            <person name="Jetten M.S.M."/>
            <person name="Mascher T."/>
            <person name="Medema M.H."/>
            <person name="Devos D.P."/>
            <person name="Kaster A.-K."/>
            <person name="Ovreas L."/>
            <person name="Rohde M."/>
            <person name="Galperin M.Y."/>
            <person name="Jogler C."/>
        </authorList>
    </citation>
    <scope>NUCLEOTIDE SEQUENCE [LARGE SCALE GENOMIC DNA]</scope>
    <source>
        <strain evidence="3 4">K22_7</strain>
    </source>
</reference>
<dbReference type="OrthoDB" id="254233at2"/>
<dbReference type="GO" id="GO:0003677">
    <property type="term" value="F:DNA binding"/>
    <property type="evidence" value="ECO:0007669"/>
    <property type="project" value="InterPro"/>
</dbReference>
<gene>
    <name evidence="3" type="ORF">K227x_53100</name>
</gene>
<dbReference type="RefSeq" id="WP_145174134.1">
    <property type="nucleotide sequence ID" value="NZ_CP036525.1"/>
</dbReference>
<dbReference type="SUPFAM" id="SSF56349">
    <property type="entry name" value="DNA breaking-rejoining enzymes"/>
    <property type="match status" value="1"/>
</dbReference>
<accession>A0A517NIC4</accession>
<dbReference type="GO" id="GO:0006310">
    <property type="term" value="P:DNA recombination"/>
    <property type="evidence" value="ECO:0007669"/>
    <property type="project" value="UniProtKB-KW"/>
</dbReference>
<evidence type="ECO:0000313" key="4">
    <source>
        <dbReference type="Proteomes" id="UP000318538"/>
    </source>
</evidence>
<dbReference type="EMBL" id="CP036525">
    <property type="protein sequence ID" value="QDT06887.1"/>
    <property type="molecule type" value="Genomic_DNA"/>
</dbReference>
<sequence length="371" mass="41198">MARPRSPQPAYQYHVSGQAKVRLGYDDFYLGKHGSPESYARYYALLSEYNANGKVAPVRGKDVMRQAGDQILVKHVTADFRANVLPGYAENGQMTNRYTNLCLLLEKRLGETNAEEFGPRLLESLREVFLTKGIGEKGRANCRRQSNELTRNVIQIFRHGVARELIAPERLVALSALPPLKISAGQDNDAREEVPLDDVRATIPFLTATAAAMVRIQLATAMRPSELFRMTPAMIDRSGKVWVYKPTTHKTAHHDRKKKREKKVPILGEALKALTPYLFGDADEVCFLTTKGTPWNKDSYRIAVGRAAKAAKVKHWTPYQLRHAALQAVRDAKGPEAAQALAGHSRLATTELYASASEAKAIEAAKVAPRL</sequence>
<dbReference type="Pfam" id="PF00589">
    <property type="entry name" value="Phage_integrase"/>
    <property type="match status" value="1"/>
</dbReference>
<dbReference type="Gene3D" id="1.10.443.10">
    <property type="entry name" value="Intergrase catalytic core"/>
    <property type="match status" value="1"/>
</dbReference>
<feature type="domain" description="Tyr recombinase" evidence="2">
    <location>
        <begin position="189"/>
        <end position="366"/>
    </location>
</feature>
<name>A0A517NIC4_9BACT</name>
<dbReference type="PROSITE" id="PS51898">
    <property type="entry name" value="TYR_RECOMBINASE"/>
    <property type="match status" value="1"/>
</dbReference>
<dbReference type="InterPro" id="IPR002104">
    <property type="entry name" value="Integrase_catalytic"/>
</dbReference>
<organism evidence="3 4">
    <name type="scientific">Rubripirellula lacrimiformis</name>
    <dbReference type="NCBI Taxonomy" id="1930273"/>
    <lineage>
        <taxon>Bacteria</taxon>
        <taxon>Pseudomonadati</taxon>
        <taxon>Planctomycetota</taxon>
        <taxon>Planctomycetia</taxon>
        <taxon>Pirellulales</taxon>
        <taxon>Pirellulaceae</taxon>
        <taxon>Rubripirellula</taxon>
    </lineage>
</organism>
<dbReference type="Proteomes" id="UP000318538">
    <property type="component" value="Chromosome"/>
</dbReference>
<dbReference type="InterPro" id="IPR011010">
    <property type="entry name" value="DNA_brk_join_enz"/>
</dbReference>
<dbReference type="PANTHER" id="PTHR30349:SF64">
    <property type="entry name" value="PROPHAGE INTEGRASE INTD-RELATED"/>
    <property type="match status" value="1"/>
</dbReference>
<evidence type="ECO:0000256" key="1">
    <source>
        <dbReference type="ARBA" id="ARBA00023172"/>
    </source>
</evidence>